<dbReference type="EMBL" id="JBJJXI010000112">
    <property type="protein sequence ID" value="KAL3391071.1"/>
    <property type="molecule type" value="Genomic_DNA"/>
</dbReference>
<comment type="caution">
    <text evidence="1">The sequence shown here is derived from an EMBL/GenBank/DDBJ whole genome shotgun (WGS) entry which is preliminary data.</text>
</comment>
<dbReference type="AlphaFoldDB" id="A0ABD2WDS0"/>
<name>A0ABD2WDS0_9HYME</name>
<reference evidence="1 2" key="1">
    <citation type="journal article" date="2024" name="bioRxiv">
        <title>A reference genome for Trichogramma kaykai: A tiny desert-dwelling parasitoid wasp with competing sex-ratio distorters.</title>
        <authorList>
            <person name="Culotta J."/>
            <person name="Lindsey A.R."/>
        </authorList>
    </citation>
    <scope>NUCLEOTIDE SEQUENCE [LARGE SCALE GENOMIC DNA]</scope>
    <source>
        <strain evidence="1 2">KSX58</strain>
    </source>
</reference>
<evidence type="ECO:0000313" key="2">
    <source>
        <dbReference type="Proteomes" id="UP001627154"/>
    </source>
</evidence>
<sequence>MAPPFDLTKNSTFDHLIDGDRTAEIIGYVSAIKGIEIVGAKIKYTLYKCILSSGISKQVTICIWDKKTIDKLMPKIVMNEIMHIEGASVKKVSLSYDKKTPTLFLLTYRSRLPQKLLSLDLIEEDTELEPVEVSFENLMDTTGPIIVKGTLKTEFVACTSKFEDGSFGSGSIGDGEFKISVQINNYTPLNIEKGTAVIVKGEVRDNVPCTIKCKDSSCITLGNKDDAVPSFYLINGNKTPKRRTRDDD</sequence>
<evidence type="ECO:0000313" key="1">
    <source>
        <dbReference type="EMBL" id="KAL3391071.1"/>
    </source>
</evidence>
<organism evidence="1 2">
    <name type="scientific">Trichogramma kaykai</name>
    <dbReference type="NCBI Taxonomy" id="54128"/>
    <lineage>
        <taxon>Eukaryota</taxon>
        <taxon>Metazoa</taxon>
        <taxon>Ecdysozoa</taxon>
        <taxon>Arthropoda</taxon>
        <taxon>Hexapoda</taxon>
        <taxon>Insecta</taxon>
        <taxon>Pterygota</taxon>
        <taxon>Neoptera</taxon>
        <taxon>Endopterygota</taxon>
        <taxon>Hymenoptera</taxon>
        <taxon>Apocrita</taxon>
        <taxon>Proctotrupomorpha</taxon>
        <taxon>Chalcidoidea</taxon>
        <taxon>Trichogrammatidae</taxon>
        <taxon>Trichogramma</taxon>
    </lineage>
</organism>
<proteinExistence type="predicted"/>
<dbReference type="Proteomes" id="UP001627154">
    <property type="component" value="Unassembled WGS sequence"/>
</dbReference>
<accession>A0ABD2WDS0</accession>
<protein>
    <submittedName>
        <fullName evidence="1">Uncharacterized protein</fullName>
    </submittedName>
</protein>
<gene>
    <name evidence="1" type="ORF">TKK_014137</name>
</gene>
<keyword evidence="2" id="KW-1185">Reference proteome</keyword>